<dbReference type="Gene3D" id="3.80.10.10">
    <property type="entry name" value="Ribonuclease Inhibitor"/>
    <property type="match status" value="2"/>
</dbReference>
<dbReference type="PANTHER" id="PTHR24109:SF3">
    <property type="entry name" value="LEUCINE-RICH REPEAT-CONTAINING PROTEIN 31"/>
    <property type="match status" value="1"/>
</dbReference>
<dbReference type="SMART" id="SM00368">
    <property type="entry name" value="LRR_RI"/>
    <property type="match status" value="7"/>
</dbReference>
<protein>
    <submittedName>
        <fullName evidence="2">Leucine-rich repeat-containing protein 31</fullName>
    </submittedName>
</protein>
<proteinExistence type="predicted"/>
<dbReference type="EMBL" id="KB030623">
    <property type="protein sequence ID" value="ELK13592.1"/>
    <property type="molecule type" value="Genomic_DNA"/>
</dbReference>
<keyword evidence="3" id="KW-1185">Reference proteome</keyword>
<feature type="region of interest" description="Disordered" evidence="1">
    <location>
        <begin position="1"/>
        <end position="55"/>
    </location>
</feature>
<reference evidence="3" key="1">
    <citation type="journal article" date="2013" name="Science">
        <title>Comparative analysis of bat genomes provides insight into the evolution of flight and immunity.</title>
        <authorList>
            <person name="Zhang G."/>
            <person name="Cowled C."/>
            <person name="Shi Z."/>
            <person name="Huang Z."/>
            <person name="Bishop-Lilly K.A."/>
            <person name="Fang X."/>
            <person name="Wynne J.W."/>
            <person name="Xiong Z."/>
            <person name="Baker M.L."/>
            <person name="Zhao W."/>
            <person name="Tachedjian M."/>
            <person name="Zhu Y."/>
            <person name="Zhou P."/>
            <person name="Jiang X."/>
            <person name="Ng J."/>
            <person name="Yang L."/>
            <person name="Wu L."/>
            <person name="Xiao J."/>
            <person name="Feng Y."/>
            <person name="Chen Y."/>
            <person name="Sun X."/>
            <person name="Zhang Y."/>
            <person name="Marsh G.A."/>
            <person name="Crameri G."/>
            <person name="Broder C.C."/>
            <person name="Frey K.G."/>
            <person name="Wang L.F."/>
            <person name="Wang J."/>
        </authorList>
    </citation>
    <scope>NUCLEOTIDE SEQUENCE [LARGE SCALE GENOMIC DNA]</scope>
</reference>
<dbReference type="SUPFAM" id="SSF52047">
    <property type="entry name" value="RNI-like"/>
    <property type="match status" value="1"/>
</dbReference>
<name>L5KQG0_PTEAL</name>
<dbReference type="AlphaFoldDB" id="L5KQG0"/>
<evidence type="ECO:0000313" key="3">
    <source>
        <dbReference type="Proteomes" id="UP000010552"/>
    </source>
</evidence>
<sequence>MNQTRKKSSSDGETKPQTSFVDKFLRGSKLRSSKAESKSENNDLKTIDVQHSDETRNTATLDTDTHLTTEMELESSLEKNEQFLQKLGEKAVDKCLDLNNCRLSTADVREMVALLPSLPDLEKLDISWNDFIGGTLHSITEQIHVVSKLKSLRLGSCKLTTDDVRALGEALKALPELEELNLSWNSKVGGNLPLMLQKFQEGSKIQTLELVDCALTSEDGVFMGQLLPMLQSLEVLDLSINRNIGGSLNSIAQGLKCTSNLKVLKLQSCGLSQKSVKGLDAAFRYLGELRKLDLSCNKELGGGFEDSPVQLATLGRLEVLDLHQCSLTTGDVLSLTQVIPLLSSLQELDLSANKNVGSSSENLLSRLRFLPVLKSLLINSCALERETFTALAEASIHLSALEVFSLSWNKCVGGNLKLLLETLKLSTSLQVLRLSSCSLVTEDVALLVSAIQTGHLTKLRKLDLSYNDSICDEGWAIFCQNVWLLKELTELDISLRPSTFRDCGQWFRHLLCAVTKLPEITEVGMKRWILSASQEEELEHFDQHQSSSIHFDHAVHHIFQVLSVPLFHATMLESEKETNPSSVTMDWGGHISWSGIYVSIASLPSAHTSIVGSSMGLSISVRTFRFTRRSKSSGRWVADLLRFLTLCLADGIWKLLKQIVAAIKNLQDFQVLQRTYLQRTVFQMVLAEIEEAQVNQPLERAPQHSQAGVAQVE</sequence>
<dbReference type="Proteomes" id="UP000010552">
    <property type="component" value="Unassembled WGS sequence"/>
</dbReference>
<gene>
    <name evidence="2" type="ORF">PAL_GLEAN10012848</name>
</gene>
<organism evidence="2 3">
    <name type="scientific">Pteropus alecto</name>
    <name type="common">Black flying fox</name>
    <dbReference type="NCBI Taxonomy" id="9402"/>
    <lineage>
        <taxon>Eukaryota</taxon>
        <taxon>Metazoa</taxon>
        <taxon>Chordata</taxon>
        <taxon>Craniata</taxon>
        <taxon>Vertebrata</taxon>
        <taxon>Euteleostomi</taxon>
        <taxon>Mammalia</taxon>
        <taxon>Eutheria</taxon>
        <taxon>Laurasiatheria</taxon>
        <taxon>Chiroptera</taxon>
        <taxon>Yinpterochiroptera</taxon>
        <taxon>Pteropodoidea</taxon>
        <taxon>Pteropodidae</taxon>
        <taxon>Pteropodinae</taxon>
        <taxon>Pteropus</taxon>
    </lineage>
</organism>
<dbReference type="InterPro" id="IPR001611">
    <property type="entry name" value="Leu-rich_rpt"/>
</dbReference>
<dbReference type="InParanoid" id="L5KQG0"/>
<dbReference type="eggNOG" id="KOG4308">
    <property type="taxonomic scope" value="Eukaryota"/>
</dbReference>
<dbReference type="Pfam" id="PF13516">
    <property type="entry name" value="LRR_6"/>
    <property type="match status" value="2"/>
</dbReference>
<evidence type="ECO:0000313" key="2">
    <source>
        <dbReference type="EMBL" id="ELK13592.1"/>
    </source>
</evidence>
<accession>L5KQG0</accession>
<dbReference type="InterPro" id="IPR032675">
    <property type="entry name" value="LRR_dom_sf"/>
</dbReference>
<evidence type="ECO:0000256" key="1">
    <source>
        <dbReference type="SAM" id="MobiDB-lite"/>
    </source>
</evidence>
<dbReference type="PANTHER" id="PTHR24109">
    <property type="entry name" value="LEUCINE-RICH REPEAT-CONTAINING PROTEIN 31"/>
    <property type="match status" value="1"/>
</dbReference>
<dbReference type="STRING" id="9402.L5KQG0"/>
<feature type="compositionally biased region" description="Basic and acidic residues" evidence="1">
    <location>
        <begin position="33"/>
        <end position="55"/>
    </location>
</feature>
<dbReference type="InterPro" id="IPR042419">
    <property type="entry name" value="LRC31"/>
</dbReference>